<accession>A0ABW3SN99</accession>
<name>A0ABW3SN99_9BACT</name>
<dbReference type="Pfam" id="PF19860">
    <property type="entry name" value="DUF6334"/>
    <property type="match status" value="1"/>
</dbReference>
<dbReference type="InterPro" id="IPR046297">
    <property type="entry name" value="DUF6334"/>
</dbReference>
<organism evidence="1 2">
    <name type="scientific">Pontibacter rugosus</name>
    <dbReference type="NCBI Taxonomy" id="1745966"/>
    <lineage>
        <taxon>Bacteria</taxon>
        <taxon>Pseudomonadati</taxon>
        <taxon>Bacteroidota</taxon>
        <taxon>Cytophagia</taxon>
        <taxon>Cytophagales</taxon>
        <taxon>Hymenobacteraceae</taxon>
        <taxon>Pontibacter</taxon>
    </lineage>
</organism>
<keyword evidence="2" id="KW-1185">Reference proteome</keyword>
<dbReference type="RefSeq" id="WP_377526112.1">
    <property type="nucleotide sequence ID" value="NZ_JBHTLD010000065.1"/>
</dbReference>
<proteinExistence type="predicted"/>
<sequence>MLTQHSYGKAKYNFIPSDEMENASDLDELTGKEVTNAFALHSLEHAWLEQVIFQVEEKYLVIAVDADYDEVIVSVLPALDFRLIDQQFSRTQISNQRKKISAIWRMTNQRGYEDGFQLEFDDVAQTNVQLLAEASSLVLTIFNKR</sequence>
<protein>
    <submittedName>
        <fullName evidence="1">DUF6334 family protein</fullName>
    </submittedName>
</protein>
<dbReference type="Proteomes" id="UP001597094">
    <property type="component" value="Unassembled WGS sequence"/>
</dbReference>
<evidence type="ECO:0000313" key="1">
    <source>
        <dbReference type="EMBL" id="MFD1186373.1"/>
    </source>
</evidence>
<reference evidence="2" key="1">
    <citation type="journal article" date="2019" name="Int. J. Syst. Evol. Microbiol.">
        <title>The Global Catalogue of Microorganisms (GCM) 10K type strain sequencing project: providing services to taxonomists for standard genome sequencing and annotation.</title>
        <authorList>
            <consortium name="The Broad Institute Genomics Platform"/>
            <consortium name="The Broad Institute Genome Sequencing Center for Infectious Disease"/>
            <person name="Wu L."/>
            <person name="Ma J."/>
        </authorList>
    </citation>
    <scope>NUCLEOTIDE SEQUENCE [LARGE SCALE GENOMIC DNA]</scope>
    <source>
        <strain evidence="2">JCM 31319</strain>
    </source>
</reference>
<comment type="caution">
    <text evidence="1">The sequence shown here is derived from an EMBL/GenBank/DDBJ whole genome shotgun (WGS) entry which is preliminary data.</text>
</comment>
<dbReference type="EMBL" id="JBHTLD010000065">
    <property type="protein sequence ID" value="MFD1186373.1"/>
    <property type="molecule type" value="Genomic_DNA"/>
</dbReference>
<evidence type="ECO:0000313" key="2">
    <source>
        <dbReference type="Proteomes" id="UP001597094"/>
    </source>
</evidence>
<gene>
    <name evidence="1" type="ORF">ACFQ2O_09165</name>
</gene>